<dbReference type="FunFam" id="1.10.287.690:FF:000006">
    <property type="entry name" value="DNA polymerase"/>
    <property type="match status" value="1"/>
</dbReference>
<organismHost>
    <name type="scientific">Homo sapiens</name>
    <name type="common">Human</name>
    <dbReference type="NCBI Taxonomy" id="9606"/>
</organismHost>
<protein>
    <recommendedName>
        <fullName evidence="18">DNA polymerase</fullName>
        <ecNumber evidence="18">2.7.7.7</ecNumber>
    </recommendedName>
</protein>
<dbReference type="InterPro" id="IPR021639">
    <property type="entry name" value="DNAPolymera_Pol_C"/>
</dbReference>
<evidence type="ECO:0000256" key="12">
    <source>
        <dbReference type="ARBA" id="ARBA00023109"/>
    </source>
</evidence>
<dbReference type="PRINTS" id="PR00106">
    <property type="entry name" value="DNAPOLB"/>
</dbReference>
<feature type="domain" description="DNA-directed DNA polymerase family B exonuclease" evidence="21">
    <location>
        <begin position="292"/>
        <end position="544"/>
    </location>
</feature>
<dbReference type="PANTHER" id="PTHR10322">
    <property type="entry name" value="DNA POLYMERASE CATALYTIC SUBUNIT"/>
    <property type="match status" value="1"/>
</dbReference>
<evidence type="ECO:0000256" key="11">
    <source>
        <dbReference type="ARBA" id="ARBA00022932"/>
    </source>
</evidence>
<feature type="region of interest" description="Disordered" evidence="19">
    <location>
        <begin position="646"/>
        <end position="698"/>
    </location>
</feature>
<gene>
    <name evidence="23" type="primary">UL30</name>
</gene>
<evidence type="ECO:0000256" key="17">
    <source>
        <dbReference type="ARBA" id="ARBA00049244"/>
    </source>
</evidence>
<organism evidence="23">
    <name type="scientific">Human herpesvirus 2</name>
    <name type="common">HHV-2</name>
    <name type="synonym">Human herpes simplex virus 2</name>
    <dbReference type="NCBI Taxonomy" id="10310"/>
    <lineage>
        <taxon>Viruses</taxon>
        <taxon>Duplodnaviria</taxon>
        <taxon>Heunggongvirae</taxon>
        <taxon>Peploviricota</taxon>
        <taxon>Herviviricetes</taxon>
        <taxon>Herpesvirales</taxon>
        <taxon>Orthoherpesviridae</taxon>
        <taxon>Alphaherpesvirinae</taxon>
        <taxon>Simplexvirus</taxon>
        <taxon>Simplexvirus humanalpha2</taxon>
    </lineage>
</organism>
<evidence type="ECO:0000256" key="18">
    <source>
        <dbReference type="RuleBase" id="RU000442"/>
    </source>
</evidence>
<dbReference type="SUPFAM" id="SSF56672">
    <property type="entry name" value="DNA/RNA polymerases"/>
    <property type="match status" value="1"/>
</dbReference>
<keyword evidence="6 18" id="KW-0548">Nucleotidyltransferase</keyword>
<name>A0A410TJ29_HHV2</name>
<dbReference type="Pfam" id="PF00136">
    <property type="entry name" value="DNA_pol_B"/>
    <property type="match status" value="1"/>
</dbReference>
<reference evidence="23" key="1">
    <citation type="submission" date="2018-10" db="EMBL/GenBank/DDBJ databases">
        <title>Genotypic and phenotypic diversity within the neonatal HSV-2 population.</title>
        <authorList>
            <person name="Akhtar L.N."/>
            <person name="Bowen C.D."/>
            <person name="Renner D.W."/>
            <person name="Pandey U."/>
            <person name="Della Fera A.N."/>
            <person name="Kimberlin D.W."/>
            <person name="Prichard M.N."/>
            <person name="Whitley R.J."/>
            <person name="Weitzman M.D."/>
            <person name="Szpara M.L."/>
        </authorList>
    </citation>
    <scope>NUCLEOTIDE SEQUENCE</scope>
    <source>
        <strain evidence="23">DISS29</strain>
    </source>
</reference>
<evidence type="ECO:0000256" key="1">
    <source>
        <dbReference type="ARBA" id="ARBA00000077"/>
    </source>
</evidence>
<keyword evidence="11 18" id="KW-0239">DNA-directed DNA polymerase</keyword>
<dbReference type="GO" id="GO:0004523">
    <property type="term" value="F:RNA-DNA hybrid ribonuclease activity"/>
    <property type="evidence" value="ECO:0007669"/>
    <property type="project" value="UniProtKB-EC"/>
</dbReference>
<dbReference type="InterPro" id="IPR006172">
    <property type="entry name" value="DNA-dir_DNA_pol_B"/>
</dbReference>
<dbReference type="Gene3D" id="1.10.132.60">
    <property type="entry name" value="DNA polymerase family B, C-terminal domain"/>
    <property type="match status" value="1"/>
</dbReference>
<dbReference type="PANTHER" id="PTHR10322:SF23">
    <property type="entry name" value="DNA POLYMERASE DELTA CATALYTIC SUBUNIT"/>
    <property type="match status" value="1"/>
</dbReference>
<evidence type="ECO:0000256" key="4">
    <source>
        <dbReference type="ARBA" id="ARBA00022562"/>
    </source>
</evidence>
<evidence type="ECO:0000256" key="15">
    <source>
        <dbReference type="ARBA" id="ARBA00025601"/>
    </source>
</evidence>
<feature type="domain" description="DNA-directed DNA polymerase family B multifunctional" evidence="20">
    <location>
        <begin position="608"/>
        <end position="1183"/>
    </location>
</feature>
<evidence type="ECO:0000256" key="6">
    <source>
        <dbReference type="ARBA" id="ARBA00022695"/>
    </source>
</evidence>
<keyword evidence="8" id="KW-0540">Nuclease</keyword>
<dbReference type="GO" id="GO:0039686">
    <property type="term" value="P:bidirectional double-stranded viral DNA replication"/>
    <property type="evidence" value="ECO:0007669"/>
    <property type="project" value="UniProtKB-ARBA"/>
</dbReference>
<evidence type="ECO:0000256" key="19">
    <source>
        <dbReference type="SAM" id="MobiDB-lite"/>
    </source>
</evidence>
<dbReference type="InterPro" id="IPR012337">
    <property type="entry name" value="RNaseH-like_sf"/>
</dbReference>
<sequence length="1243" mass="137539">MFCAAGGPTSPGGKSAARAASGFFAPHNPRGATQTAPPPCRRQNFYNPHLAQAGTQPKAPGPAQRHTYYSECDEFRFIAPRSLDEDAPAEQRTGVHDGRLRRAPKVYCGGDERDVLRVGPEGFWPRRLRLWGGADHAPEGFDPPVTVFHVYDILEHVEHAYSMRAAQLHERFMDAITPAGTVITLLGLTPEGHRVAVHVYGTRQYFYMNKAEVDRHLQCRAPRDLCERLAAALRESPGASFRGISADHFEAEVVERADVYYYETRPTLYYRVFVRSGRALAYLCDNFCPAIRKYEGGVDATTRFILDNPGFVTFGWYRLKPGRGNAPAQPRPPTAFGTSSDVEFNCTADNLAVEGAMCDLPAYKLMCFDIECKAGGEDELAFPVAERPEDLVIQISCLLYDLSTTALEHILLFSLGSCDLPESHLSDLASRGLPAPVVLEFDSEFEMLLAFMTFVKQYGPEFVTGYNIINFDWPFVLTKLTEIYKVPLDGYGRMNGRGVFRVWDIGQSHFQKRSKIKVNGMVNIDMYGIITDKVKLSSYKLNAVAEAVLKDKKKDLSYRDIPAYYASGPAQRGVIGEYCVQDSLLVGQLFFKFLPHLELSAVARLAGINITRTIYDGQQIRVFTCLLRLAGQKGFILPDTQGRFRSLDKEAAPKRPAVPRGEGERPGGGNGDEDRDDDEAEDGAEDGDEREEVARETGGRHVGYQGARVLDPTSGFHVDPVVVFDFASLYPSIIQAHNLCFSTLSLRPEAVAHLEADRDYLEIEVGGRRLFFVKAHVRESLLSILLRDWLAMRKQIRSRIPQSTPEEAVLLDKQQAAIKVVCNSVYGFTGVQHGLLPCLHVAATVTTIGREMLLATRAYVHARWAEFDQLLADFPEAAGMRAPGPYSMRIIYGDTDSIFVLCRGLTAAGLVAMGDKMASHISRALFLPPIKLECEKTFTKLLLIAKKKYIGVICGGKMLIKGVDLVRKNNCAFINRTSRALVDLLFYDDTVSGAAAALAERPAEEWLARPLPEGLQAFGAILVDAHRRITDPERDIQDFVLTAELSRHPRAYTNKRLAHLTVYYKLMARRAQVPSIKDRIPYVIVAQTREVEETVARLAALRELDAAAPGDEPAPPAALPSPAKRPRETPSHADPPGGASKPRKLLVSELAEDPGYAIARGVPLNTDYYFSHLLGAACVTFKALFGNNAKITESLLKRFIPETWHPPDDVAARLRAAGFGPAGAGATAEETRRMLHRAFDTLA</sequence>
<feature type="region of interest" description="Disordered" evidence="19">
    <location>
        <begin position="1"/>
        <end position="46"/>
    </location>
</feature>
<keyword evidence="5 18" id="KW-0808">Transferase</keyword>
<proteinExistence type="inferred from homology"/>
<evidence type="ECO:0000259" key="22">
    <source>
        <dbReference type="Pfam" id="PF11590"/>
    </source>
</evidence>
<comment type="catalytic activity">
    <reaction evidence="1">
        <text>Endonucleolytic cleavage to 5'-phosphomonoester.</text>
        <dbReference type="EC" id="3.1.26.4"/>
    </reaction>
</comment>
<comment type="subcellular location">
    <subcellularLocation>
        <location evidence="2">Host nucleus</location>
    </subcellularLocation>
</comment>
<keyword evidence="10" id="KW-0378">Hydrolase</keyword>
<dbReference type="GO" id="GO:0004527">
    <property type="term" value="F:exonuclease activity"/>
    <property type="evidence" value="ECO:0007669"/>
    <property type="project" value="UniProtKB-ARBA"/>
</dbReference>
<dbReference type="InterPro" id="IPR006133">
    <property type="entry name" value="DNA-dir_DNA_pol_B_exonuc"/>
</dbReference>
<dbReference type="PROSITE" id="PS00116">
    <property type="entry name" value="DNA_POLYMERASE_B"/>
    <property type="match status" value="1"/>
</dbReference>
<evidence type="ECO:0000256" key="16">
    <source>
        <dbReference type="ARBA" id="ARBA00025814"/>
    </source>
</evidence>
<keyword evidence="14" id="KW-0511">Multifunctional enzyme</keyword>
<accession>A0A410TJ29</accession>
<evidence type="ECO:0000256" key="5">
    <source>
        <dbReference type="ARBA" id="ARBA00022679"/>
    </source>
</evidence>
<dbReference type="EMBL" id="MK106001">
    <property type="protein sequence ID" value="QAU10804.1"/>
    <property type="molecule type" value="Genomic_DNA"/>
</dbReference>
<feature type="compositionally biased region" description="Acidic residues" evidence="19">
    <location>
        <begin position="671"/>
        <end position="691"/>
    </location>
</feature>
<evidence type="ECO:0000256" key="9">
    <source>
        <dbReference type="ARBA" id="ARBA00022759"/>
    </source>
</evidence>
<dbReference type="Gene3D" id="3.30.342.10">
    <property type="entry name" value="DNA Polymerase, chain B, domain 1"/>
    <property type="match status" value="1"/>
</dbReference>
<dbReference type="InterPro" id="IPR050240">
    <property type="entry name" value="DNA_pol_type-B"/>
</dbReference>
<dbReference type="FunFam" id="3.30.342.10:FF:000013">
    <property type="entry name" value="DNA polymerase"/>
    <property type="match status" value="1"/>
</dbReference>
<dbReference type="Pfam" id="PF03104">
    <property type="entry name" value="DNA_pol_B_exo1"/>
    <property type="match status" value="1"/>
</dbReference>
<dbReference type="GO" id="GO:0042025">
    <property type="term" value="C:host cell nucleus"/>
    <property type="evidence" value="ECO:0007669"/>
    <property type="project" value="UniProtKB-SubCell"/>
</dbReference>
<keyword evidence="13 18" id="KW-0238">DNA-binding</keyword>
<dbReference type="InterPro" id="IPR006134">
    <property type="entry name" value="DNA-dir_DNA_pol_B_multi_dom"/>
</dbReference>
<dbReference type="SUPFAM" id="SSF53098">
    <property type="entry name" value="Ribonuclease H-like"/>
    <property type="match status" value="1"/>
</dbReference>
<evidence type="ECO:0000259" key="21">
    <source>
        <dbReference type="Pfam" id="PF03104"/>
    </source>
</evidence>
<evidence type="ECO:0000256" key="14">
    <source>
        <dbReference type="ARBA" id="ARBA00023268"/>
    </source>
</evidence>
<feature type="domain" description="DNA polymerase catalytic subunit Pol C-terminal" evidence="22">
    <location>
        <begin position="1208"/>
        <end position="1243"/>
    </location>
</feature>
<dbReference type="FunFam" id="3.30.420.10:FF:000004">
    <property type="entry name" value="DNA polymerase"/>
    <property type="match status" value="1"/>
</dbReference>
<comment type="subunit">
    <text evidence="16">Forms a complex with the ssDNA-binding protein UL29, the DNA polymerase processivity factor, and the alkaline exonuclease. Interacts with the putative helicase-primase complex subunit UL8; this interaction may coordinate leading and lagging strand DNA synthesis at the replication fork.</text>
</comment>
<evidence type="ECO:0000256" key="10">
    <source>
        <dbReference type="ARBA" id="ARBA00022801"/>
    </source>
</evidence>
<evidence type="ECO:0000313" key="23">
    <source>
        <dbReference type="EMBL" id="QAU10804.1"/>
    </source>
</evidence>
<dbReference type="GO" id="GO:0000166">
    <property type="term" value="F:nucleotide binding"/>
    <property type="evidence" value="ECO:0007669"/>
    <property type="project" value="InterPro"/>
</dbReference>
<dbReference type="InterPro" id="IPR042087">
    <property type="entry name" value="DNA_pol_B_thumb"/>
</dbReference>
<dbReference type="GO" id="GO:0003677">
    <property type="term" value="F:DNA binding"/>
    <property type="evidence" value="ECO:0007669"/>
    <property type="project" value="UniProtKB-KW"/>
</dbReference>
<dbReference type="Pfam" id="PF11590">
    <property type="entry name" value="DNAPolymera_Pol"/>
    <property type="match status" value="1"/>
</dbReference>
<keyword evidence="12" id="KW-1194">Viral DNA replication</keyword>
<dbReference type="InterPro" id="IPR023211">
    <property type="entry name" value="DNA_pol_palm_dom_sf"/>
</dbReference>
<evidence type="ECO:0000259" key="20">
    <source>
        <dbReference type="Pfam" id="PF00136"/>
    </source>
</evidence>
<dbReference type="InterPro" id="IPR043502">
    <property type="entry name" value="DNA/RNA_pol_sf"/>
</dbReference>
<evidence type="ECO:0000256" key="8">
    <source>
        <dbReference type="ARBA" id="ARBA00022722"/>
    </source>
</evidence>
<evidence type="ECO:0000256" key="13">
    <source>
        <dbReference type="ARBA" id="ARBA00023125"/>
    </source>
</evidence>
<comment type="similarity">
    <text evidence="3 18">Belongs to the DNA polymerase type-B family.</text>
</comment>
<keyword evidence="4" id="KW-1048">Host nucleus</keyword>
<evidence type="ECO:0000256" key="3">
    <source>
        <dbReference type="ARBA" id="ARBA00005755"/>
    </source>
</evidence>
<dbReference type="FunFam" id="1.10.132.60:FF:000011">
    <property type="entry name" value="DNA polymerase catalytic subunit"/>
    <property type="match status" value="1"/>
</dbReference>
<dbReference type="GO" id="GO:0006261">
    <property type="term" value="P:DNA-templated DNA replication"/>
    <property type="evidence" value="ECO:0007669"/>
    <property type="project" value="TreeGrafter"/>
</dbReference>
<keyword evidence="7 18" id="KW-0235">DNA replication</keyword>
<comment type="catalytic activity">
    <reaction evidence="17 18">
        <text>DNA(n) + a 2'-deoxyribonucleoside 5'-triphosphate = DNA(n+1) + diphosphate</text>
        <dbReference type="Rhea" id="RHEA:22508"/>
        <dbReference type="Rhea" id="RHEA-COMP:17339"/>
        <dbReference type="Rhea" id="RHEA-COMP:17340"/>
        <dbReference type="ChEBI" id="CHEBI:33019"/>
        <dbReference type="ChEBI" id="CHEBI:61560"/>
        <dbReference type="ChEBI" id="CHEBI:173112"/>
        <dbReference type="EC" id="2.7.7.7"/>
    </reaction>
</comment>
<feature type="region of interest" description="Disordered" evidence="19">
    <location>
        <begin position="1106"/>
        <end position="1142"/>
    </location>
</feature>
<dbReference type="Gene3D" id="1.10.287.690">
    <property type="entry name" value="Helix hairpin bin"/>
    <property type="match status" value="1"/>
</dbReference>
<dbReference type="SMART" id="SM00486">
    <property type="entry name" value="POLBc"/>
    <property type="match status" value="1"/>
</dbReference>
<dbReference type="EC" id="2.7.7.7" evidence="18"/>
<keyword evidence="9" id="KW-0255">Endonuclease</keyword>
<comment type="function">
    <text evidence="15">Replicates viral genomic DNA. The replication complex is composed of six viral proteins: the DNA polymerase, processivity factor, primase, primase-associated factor, helicase, and ssDNA-binding protein. Additionally, the polymerase contains an intrinsic ribonuclease H (RNase H) activity that specifically degrades RNA/DNA heteroduplexes or duplex DNA substrates in the 5' to 3' direction. Therefore, it can catalyze the excision of the RNA primers that initiate the synthesis of Okazaki fragments at a replication fork during viral DNA replication.</text>
</comment>
<dbReference type="Gene3D" id="3.90.1600.10">
    <property type="entry name" value="Palm domain of DNA polymerase"/>
    <property type="match status" value="1"/>
</dbReference>
<dbReference type="GO" id="GO:0003887">
    <property type="term" value="F:DNA-directed DNA polymerase activity"/>
    <property type="evidence" value="ECO:0007669"/>
    <property type="project" value="UniProtKB-KW"/>
</dbReference>
<dbReference type="InterPro" id="IPR036397">
    <property type="entry name" value="RNaseH_sf"/>
</dbReference>
<dbReference type="InterPro" id="IPR017964">
    <property type="entry name" value="DNA-dir_DNA_pol_B_CS"/>
</dbReference>
<dbReference type="Gene3D" id="3.30.420.10">
    <property type="entry name" value="Ribonuclease H-like superfamily/Ribonuclease H"/>
    <property type="match status" value="1"/>
</dbReference>
<evidence type="ECO:0000256" key="2">
    <source>
        <dbReference type="ARBA" id="ARBA00004147"/>
    </source>
</evidence>
<evidence type="ECO:0000256" key="7">
    <source>
        <dbReference type="ARBA" id="ARBA00022705"/>
    </source>
</evidence>